<protein>
    <submittedName>
        <fullName evidence="6">Creatininase</fullName>
    </submittedName>
</protein>
<evidence type="ECO:0000313" key="7">
    <source>
        <dbReference type="Proteomes" id="UP000637695"/>
    </source>
</evidence>
<dbReference type="InterPro" id="IPR024087">
    <property type="entry name" value="Creatininase-like_sf"/>
</dbReference>
<keyword evidence="4" id="KW-0862">Zinc</keyword>
<comment type="similarity">
    <text evidence="5">Belongs to the creatininase superfamily.</text>
</comment>
<comment type="cofactor">
    <cofactor evidence="1">
        <name>Zn(2+)</name>
        <dbReference type="ChEBI" id="CHEBI:29105"/>
    </cofactor>
</comment>
<proteinExistence type="inferred from homology"/>
<dbReference type="Proteomes" id="UP000637695">
    <property type="component" value="Unassembled WGS sequence"/>
</dbReference>
<keyword evidence="7" id="KW-1185">Reference proteome</keyword>
<reference evidence="6" key="2">
    <citation type="submission" date="2020-09" db="EMBL/GenBank/DDBJ databases">
        <authorList>
            <person name="Sun Q."/>
            <person name="Ohkuma M."/>
        </authorList>
    </citation>
    <scope>NUCLEOTIDE SEQUENCE</scope>
    <source>
        <strain evidence="6">JCM 18487</strain>
    </source>
</reference>
<organism evidence="6 7">
    <name type="scientific">Alicyclobacillus cellulosilyticus</name>
    <dbReference type="NCBI Taxonomy" id="1003997"/>
    <lineage>
        <taxon>Bacteria</taxon>
        <taxon>Bacillati</taxon>
        <taxon>Bacillota</taxon>
        <taxon>Bacilli</taxon>
        <taxon>Bacillales</taxon>
        <taxon>Alicyclobacillaceae</taxon>
        <taxon>Alicyclobacillus</taxon>
    </lineage>
</organism>
<dbReference type="InterPro" id="IPR003785">
    <property type="entry name" value="Creatininase/forma_Hydrolase"/>
</dbReference>
<sequence length="273" mass="29981">MTDARYWWNGMTKELSERFLPRHSATRAGQIAKEGGVVIVPVGATEQHGPHLPLFTDAIIVQSLLVGALRRLPPDHPFYFLYPIALSYSMEHIGFSGTVALSADTTLRVLMEVGESLSRCGFKKVVFLNGHGGNVGLMHVAAREIRMRTGLWVFVIHAGALHEGIILNERESLYGIHAGAHETSLVMALMPEWVDMENIVSEYPEFLPHLKELTLEGAVAFAWKTSDLTTSGVIGDASHATCELGKRLYNAMVTKLTSVLSEIANFAPRSVSE</sequence>
<evidence type="ECO:0000256" key="1">
    <source>
        <dbReference type="ARBA" id="ARBA00001947"/>
    </source>
</evidence>
<dbReference type="AlphaFoldDB" id="A0A917KGG1"/>
<evidence type="ECO:0000256" key="3">
    <source>
        <dbReference type="ARBA" id="ARBA00022801"/>
    </source>
</evidence>
<name>A0A917KGG1_9BACL</name>
<dbReference type="GO" id="GO:0016811">
    <property type="term" value="F:hydrolase activity, acting on carbon-nitrogen (but not peptide) bonds, in linear amides"/>
    <property type="evidence" value="ECO:0007669"/>
    <property type="project" value="TreeGrafter"/>
</dbReference>
<evidence type="ECO:0000256" key="5">
    <source>
        <dbReference type="ARBA" id="ARBA00024029"/>
    </source>
</evidence>
<dbReference type="Gene3D" id="3.40.50.10310">
    <property type="entry name" value="Creatininase"/>
    <property type="match status" value="1"/>
</dbReference>
<dbReference type="PANTHER" id="PTHR35005:SF1">
    <property type="entry name" value="2-AMINO-5-FORMYLAMINO-6-RIBOSYLAMINOPYRIMIDIN-4(3H)-ONE 5'-MONOPHOSPHATE DEFORMYLASE"/>
    <property type="match status" value="1"/>
</dbReference>
<dbReference type="Pfam" id="PF02633">
    <property type="entry name" value="Creatininase"/>
    <property type="match status" value="1"/>
</dbReference>
<accession>A0A917KGG1</accession>
<dbReference type="PANTHER" id="PTHR35005">
    <property type="entry name" value="3-DEHYDRO-SCYLLO-INOSOSE HYDROLASE"/>
    <property type="match status" value="1"/>
</dbReference>
<dbReference type="GO" id="GO:0009231">
    <property type="term" value="P:riboflavin biosynthetic process"/>
    <property type="evidence" value="ECO:0007669"/>
    <property type="project" value="TreeGrafter"/>
</dbReference>
<dbReference type="GO" id="GO:0046872">
    <property type="term" value="F:metal ion binding"/>
    <property type="evidence" value="ECO:0007669"/>
    <property type="project" value="UniProtKB-KW"/>
</dbReference>
<keyword evidence="3" id="KW-0378">Hydrolase</keyword>
<reference evidence="6" key="1">
    <citation type="journal article" date="2014" name="Int. J. Syst. Evol. Microbiol.">
        <title>Complete genome sequence of Corynebacterium casei LMG S-19264T (=DSM 44701T), isolated from a smear-ripened cheese.</title>
        <authorList>
            <consortium name="US DOE Joint Genome Institute (JGI-PGF)"/>
            <person name="Walter F."/>
            <person name="Albersmeier A."/>
            <person name="Kalinowski J."/>
            <person name="Ruckert C."/>
        </authorList>
    </citation>
    <scope>NUCLEOTIDE SEQUENCE</scope>
    <source>
        <strain evidence="6">JCM 18487</strain>
    </source>
</reference>
<dbReference type="SUPFAM" id="SSF102215">
    <property type="entry name" value="Creatininase"/>
    <property type="match status" value="1"/>
</dbReference>
<gene>
    <name evidence="6" type="ORF">GCM10010885_22620</name>
</gene>
<dbReference type="EMBL" id="BMOY01000047">
    <property type="protein sequence ID" value="GGJ12765.1"/>
    <property type="molecule type" value="Genomic_DNA"/>
</dbReference>
<evidence type="ECO:0000313" key="6">
    <source>
        <dbReference type="EMBL" id="GGJ12765.1"/>
    </source>
</evidence>
<keyword evidence="2" id="KW-0479">Metal-binding</keyword>
<evidence type="ECO:0000256" key="4">
    <source>
        <dbReference type="ARBA" id="ARBA00022833"/>
    </source>
</evidence>
<dbReference type="RefSeq" id="WP_188883200.1">
    <property type="nucleotide sequence ID" value="NZ_BMOY01000047.1"/>
</dbReference>
<evidence type="ECO:0000256" key="2">
    <source>
        <dbReference type="ARBA" id="ARBA00022723"/>
    </source>
</evidence>
<comment type="caution">
    <text evidence="6">The sequence shown here is derived from an EMBL/GenBank/DDBJ whole genome shotgun (WGS) entry which is preliminary data.</text>
</comment>